<protein>
    <recommendedName>
        <fullName evidence="12">Cytochrome c oxidase copper chaperone</fullName>
    </recommendedName>
</protein>
<dbReference type="Gene3D" id="1.10.287.1130">
    <property type="entry name" value="CytochromE C oxidase copper chaperone"/>
    <property type="match status" value="1"/>
</dbReference>
<keyword evidence="7" id="KW-0143">Chaperone</keyword>
<evidence type="ECO:0000256" key="9">
    <source>
        <dbReference type="SAM" id="MobiDB-lite"/>
    </source>
</evidence>
<keyword evidence="3 8" id="KW-0479">Metal-binding</keyword>
<dbReference type="Proteomes" id="UP000215902">
    <property type="component" value="Unassembled WGS sequence"/>
</dbReference>
<evidence type="ECO:0000256" key="8">
    <source>
        <dbReference type="PIRSR" id="PIRSR607745-1"/>
    </source>
</evidence>
<dbReference type="GO" id="GO:0005758">
    <property type="term" value="C:mitochondrial intermembrane space"/>
    <property type="evidence" value="ECO:0007669"/>
    <property type="project" value="UniProtKB-SubCell"/>
</dbReference>
<feature type="non-terminal residue" evidence="10">
    <location>
        <position position="1"/>
    </location>
</feature>
<evidence type="ECO:0000256" key="6">
    <source>
        <dbReference type="ARBA" id="ARBA00023157"/>
    </source>
</evidence>
<dbReference type="OrthoDB" id="1915887at2759"/>
<keyword evidence="6" id="KW-1015">Disulfide bond</keyword>
<feature type="region of interest" description="Disordered" evidence="9">
    <location>
        <begin position="1"/>
        <end position="34"/>
    </location>
</feature>
<dbReference type="PANTHER" id="PTHR16719:SF0">
    <property type="entry name" value="CYTOCHROME C OXIDASE COPPER CHAPERONE"/>
    <property type="match status" value="1"/>
</dbReference>
<accession>A0A267FE91</accession>
<evidence type="ECO:0000256" key="1">
    <source>
        <dbReference type="ARBA" id="ARBA00004569"/>
    </source>
</evidence>
<dbReference type="AlphaFoldDB" id="A0A267FE91"/>
<dbReference type="Pfam" id="PF05051">
    <property type="entry name" value="COX17"/>
    <property type="match status" value="1"/>
</dbReference>
<dbReference type="InterPro" id="IPR009069">
    <property type="entry name" value="Cys_alpha_HP_mot_SF"/>
</dbReference>
<comment type="caution">
    <text evidence="10">The sequence shown here is derived from an EMBL/GenBank/DDBJ whole genome shotgun (WGS) entry which is preliminary data.</text>
</comment>
<name>A0A267FE91_9PLAT</name>
<proteinExistence type="inferred from homology"/>
<evidence type="ECO:0000256" key="3">
    <source>
        <dbReference type="ARBA" id="ARBA00022723"/>
    </source>
</evidence>
<dbReference type="InterPro" id="IPR007745">
    <property type="entry name" value="Cyt_c_oxidase_Cu-chaperone"/>
</dbReference>
<reference evidence="10 11" key="1">
    <citation type="submission" date="2017-06" db="EMBL/GenBank/DDBJ databases">
        <title>A platform for efficient transgenesis in Macrostomum lignano, a flatworm model organism for stem cell research.</title>
        <authorList>
            <person name="Berezikov E."/>
        </authorList>
    </citation>
    <scope>NUCLEOTIDE SEQUENCE [LARGE SCALE GENOMIC DNA]</scope>
    <source>
        <strain evidence="10">DV1</strain>
        <tissue evidence="10">Whole organism</tissue>
    </source>
</reference>
<evidence type="ECO:0008006" key="12">
    <source>
        <dbReference type="Google" id="ProtNLM"/>
    </source>
</evidence>
<evidence type="ECO:0000313" key="10">
    <source>
        <dbReference type="EMBL" id="PAA72100.1"/>
    </source>
</evidence>
<dbReference type="SUPFAM" id="SSF47072">
    <property type="entry name" value="Cysteine alpha-hairpin motif"/>
    <property type="match status" value="1"/>
</dbReference>
<dbReference type="PANTHER" id="PTHR16719">
    <property type="entry name" value="CYTOCHROME C OXIDASE COPPER CHAPERONE"/>
    <property type="match status" value="1"/>
</dbReference>
<gene>
    <name evidence="10" type="ORF">BOX15_Mlig020017g2</name>
</gene>
<keyword evidence="5" id="KW-0496">Mitochondrion</keyword>
<feature type="compositionally biased region" description="Low complexity" evidence="9">
    <location>
        <begin position="8"/>
        <end position="28"/>
    </location>
</feature>
<dbReference type="GO" id="GO:0016531">
    <property type="term" value="F:copper chaperone activity"/>
    <property type="evidence" value="ECO:0007669"/>
    <property type="project" value="InterPro"/>
</dbReference>
<keyword evidence="11" id="KW-1185">Reference proteome</keyword>
<sequence length="94" mass="10090">KSEKPSKMNSNNSTMAASAASGDSQASGCTLKDKRAQMADKVPVDANGNKLKPCCACPDTRKLRDQCIMAKGEDQCTDLIEAHKLCLRNLGFNI</sequence>
<dbReference type="PROSITE" id="PS51808">
    <property type="entry name" value="CHCH"/>
    <property type="match status" value="1"/>
</dbReference>
<evidence type="ECO:0000256" key="2">
    <source>
        <dbReference type="ARBA" id="ARBA00009241"/>
    </source>
</evidence>
<feature type="binding site" evidence="8">
    <location>
        <position position="54"/>
    </location>
    <ligand>
        <name>Cu cation</name>
        <dbReference type="ChEBI" id="CHEBI:23378"/>
    </ligand>
</feature>
<evidence type="ECO:0000256" key="7">
    <source>
        <dbReference type="ARBA" id="ARBA00023186"/>
    </source>
</evidence>
<dbReference type="GO" id="GO:0005507">
    <property type="term" value="F:copper ion binding"/>
    <property type="evidence" value="ECO:0007669"/>
    <property type="project" value="InterPro"/>
</dbReference>
<keyword evidence="4 8" id="KW-0186">Copper</keyword>
<feature type="binding site" evidence="8">
    <location>
        <position position="55"/>
    </location>
    <ligand>
        <name>Cu cation</name>
        <dbReference type="ChEBI" id="CHEBI:23378"/>
    </ligand>
</feature>
<dbReference type="GO" id="GO:0033617">
    <property type="term" value="P:mitochondrial respiratory chain complex IV assembly"/>
    <property type="evidence" value="ECO:0007669"/>
    <property type="project" value="TreeGrafter"/>
</dbReference>
<comment type="subcellular location">
    <subcellularLocation>
        <location evidence="1">Mitochondrion intermembrane space</location>
    </subcellularLocation>
</comment>
<organism evidence="10 11">
    <name type="scientific">Macrostomum lignano</name>
    <dbReference type="NCBI Taxonomy" id="282301"/>
    <lineage>
        <taxon>Eukaryota</taxon>
        <taxon>Metazoa</taxon>
        <taxon>Spiralia</taxon>
        <taxon>Lophotrochozoa</taxon>
        <taxon>Platyhelminthes</taxon>
        <taxon>Rhabditophora</taxon>
        <taxon>Macrostomorpha</taxon>
        <taxon>Macrostomida</taxon>
        <taxon>Macrostomidae</taxon>
        <taxon>Macrostomum</taxon>
    </lineage>
</organism>
<evidence type="ECO:0000313" key="11">
    <source>
        <dbReference type="Proteomes" id="UP000215902"/>
    </source>
</evidence>
<evidence type="ECO:0000256" key="5">
    <source>
        <dbReference type="ARBA" id="ARBA00023128"/>
    </source>
</evidence>
<evidence type="ECO:0000256" key="4">
    <source>
        <dbReference type="ARBA" id="ARBA00023008"/>
    </source>
</evidence>
<comment type="similarity">
    <text evidence="2">Belongs to the COX17 family.</text>
</comment>
<dbReference type="STRING" id="282301.A0A267FE91"/>
<dbReference type="EMBL" id="NIVC01001113">
    <property type="protein sequence ID" value="PAA72100.1"/>
    <property type="molecule type" value="Genomic_DNA"/>
</dbReference>